<accession>A0AA86S219</accession>
<dbReference type="Proteomes" id="UP001189624">
    <property type="component" value="Chromosome 3"/>
</dbReference>
<dbReference type="AlphaFoldDB" id="A0AA86S219"/>
<gene>
    <name evidence="1" type="ORF">AYBTSS11_LOCUS8964</name>
</gene>
<protein>
    <submittedName>
        <fullName evidence="1">Uncharacterized protein</fullName>
    </submittedName>
</protein>
<reference evidence="1" key="1">
    <citation type="submission" date="2023-10" db="EMBL/GenBank/DDBJ databases">
        <authorList>
            <person name="Domelevo Entfellner J.-B."/>
        </authorList>
    </citation>
    <scope>NUCLEOTIDE SEQUENCE</scope>
</reference>
<dbReference type="Gramene" id="rna-AYBTSS11_LOCUS8964">
    <property type="protein sequence ID" value="CAJ1939126.1"/>
    <property type="gene ID" value="gene-AYBTSS11_LOCUS8964"/>
</dbReference>
<organism evidence="1 2">
    <name type="scientific">Sphenostylis stenocarpa</name>
    <dbReference type="NCBI Taxonomy" id="92480"/>
    <lineage>
        <taxon>Eukaryota</taxon>
        <taxon>Viridiplantae</taxon>
        <taxon>Streptophyta</taxon>
        <taxon>Embryophyta</taxon>
        <taxon>Tracheophyta</taxon>
        <taxon>Spermatophyta</taxon>
        <taxon>Magnoliopsida</taxon>
        <taxon>eudicotyledons</taxon>
        <taxon>Gunneridae</taxon>
        <taxon>Pentapetalae</taxon>
        <taxon>rosids</taxon>
        <taxon>fabids</taxon>
        <taxon>Fabales</taxon>
        <taxon>Fabaceae</taxon>
        <taxon>Papilionoideae</taxon>
        <taxon>50 kb inversion clade</taxon>
        <taxon>NPAAA clade</taxon>
        <taxon>indigoferoid/millettioid clade</taxon>
        <taxon>Phaseoleae</taxon>
        <taxon>Sphenostylis</taxon>
    </lineage>
</organism>
<name>A0AA86S219_9FABA</name>
<evidence type="ECO:0000313" key="2">
    <source>
        <dbReference type="Proteomes" id="UP001189624"/>
    </source>
</evidence>
<keyword evidence="2" id="KW-1185">Reference proteome</keyword>
<proteinExistence type="predicted"/>
<evidence type="ECO:0000313" key="1">
    <source>
        <dbReference type="EMBL" id="CAJ1939126.1"/>
    </source>
</evidence>
<sequence>MGARRSGQKGGLVVVASMAIWDRNEAPRGVTGVVRWPGRTWRRLGLEWCGSTREVDWRDETGVRRGGLGHLRRLDGGGEEWRLGLGLSAVETMEESEMQRKWKMVARENKVIGGASLWVSEGGGWICDSRGWVHMVGQLSWGDS</sequence>
<dbReference type="EMBL" id="OY731400">
    <property type="protein sequence ID" value="CAJ1939126.1"/>
    <property type="molecule type" value="Genomic_DNA"/>
</dbReference>